<dbReference type="Gene3D" id="3.90.550.10">
    <property type="entry name" value="Spore Coat Polysaccharide Biosynthesis Protein SpsA, Chain A"/>
    <property type="match status" value="1"/>
</dbReference>
<dbReference type="EMBL" id="LS483348">
    <property type="protein sequence ID" value="SQF42051.1"/>
    <property type="molecule type" value="Genomic_DNA"/>
</dbReference>
<proteinExistence type="predicted"/>
<name>A0AB38G6H2_9STRE</name>
<evidence type="ECO:0000259" key="1">
    <source>
        <dbReference type="Pfam" id="PF00535"/>
    </source>
</evidence>
<dbReference type="Pfam" id="PF00535">
    <property type="entry name" value="Glycos_transf_2"/>
    <property type="match status" value="1"/>
</dbReference>
<dbReference type="SUPFAM" id="SSF53448">
    <property type="entry name" value="Nucleotide-diphospho-sugar transferases"/>
    <property type="match status" value="1"/>
</dbReference>
<dbReference type="PANTHER" id="PTHR22916:SF3">
    <property type="entry name" value="UDP-GLCNAC:BETAGAL BETA-1,3-N-ACETYLGLUCOSAMINYLTRANSFERASE-LIKE PROTEIN 1"/>
    <property type="match status" value="1"/>
</dbReference>
<sequence length="237" mass="27794">MDKKISVCMATYNGERFIREQINSILPQLRDTDELIISDDGSTDKTLEIVREIADKRIKLFYNNAHNFTKNFENAISKSTGDIIFLCDQDDVWKNNKVEVMMSYLSEYDLVISNATVVDGMRNEIMPEYFKYSKVKQGFVYNLLYTRYIGACMAFNRKILHKVLPFPNNKLIPHDYWIACISELYYNTYLINEPLIEYRRHELNASSGIFDKSKLTLVDKLRKRIVTILHLIGRFGK</sequence>
<feature type="domain" description="Glycosyltransferase 2-like" evidence="1">
    <location>
        <begin position="6"/>
        <end position="163"/>
    </location>
</feature>
<evidence type="ECO:0000313" key="3">
    <source>
        <dbReference type="Proteomes" id="UP000248954"/>
    </source>
</evidence>
<dbReference type="PANTHER" id="PTHR22916">
    <property type="entry name" value="GLYCOSYLTRANSFERASE"/>
    <property type="match status" value="1"/>
</dbReference>
<dbReference type="RefSeq" id="WP_172454528.1">
    <property type="nucleotide sequence ID" value="NZ_CP066277.1"/>
</dbReference>
<accession>A0AB38G6H2</accession>
<dbReference type="AlphaFoldDB" id="A0AB38G6H2"/>
<dbReference type="GO" id="GO:0016758">
    <property type="term" value="F:hexosyltransferase activity"/>
    <property type="evidence" value="ECO:0007669"/>
    <property type="project" value="UniProtKB-ARBA"/>
</dbReference>
<protein>
    <submittedName>
        <fullName evidence="2">CpsK</fullName>
    </submittedName>
</protein>
<dbReference type="InterPro" id="IPR029044">
    <property type="entry name" value="Nucleotide-diphossugar_trans"/>
</dbReference>
<gene>
    <name evidence="2" type="ORF">NCTC8738_00829</name>
</gene>
<dbReference type="Proteomes" id="UP000248954">
    <property type="component" value="Chromosome 1"/>
</dbReference>
<evidence type="ECO:0000313" key="2">
    <source>
        <dbReference type="EMBL" id="SQF42051.1"/>
    </source>
</evidence>
<organism evidence="2 3">
    <name type="scientific">Streptococcus lutetiensis</name>
    <dbReference type="NCBI Taxonomy" id="150055"/>
    <lineage>
        <taxon>Bacteria</taxon>
        <taxon>Bacillati</taxon>
        <taxon>Bacillota</taxon>
        <taxon>Bacilli</taxon>
        <taxon>Lactobacillales</taxon>
        <taxon>Streptococcaceae</taxon>
        <taxon>Streptococcus</taxon>
    </lineage>
</organism>
<dbReference type="InterPro" id="IPR001173">
    <property type="entry name" value="Glyco_trans_2-like"/>
</dbReference>
<dbReference type="CDD" id="cd04196">
    <property type="entry name" value="GT_2_like_d"/>
    <property type="match status" value="1"/>
</dbReference>
<reference evidence="2 3" key="1">
    <citation type="submission" date="2018-06" db="EMBL/GenBank/DDBJ databases">
        <authorList>
            <consortium name="Pathogen Informatics"/>
            <person name="Doyle S."/>
        </authorList>
    </citation>
    <scope>NUCLEOTIDE SEQUENCE [LARGE SCALE GENOMIC DNA]</scope>
    <source>
        <strain evidence="2 3">NCTC8738</strain>
    </source>
</reference>